<evidence type="ECO:0000313" key="3">
    <source>
        <dbReference type="Proteomes" id="UP000249547"/>
    </source>
</evidence>
<gene>
    <name evidence="2" type="ORF">LX64_03271</name>
</gene>
<dbReference type="PROSITE" id="PS51257">
    <property type="entry name" value="PROKAR_LIPOPROTEIN"/>
    <property type="match status" value="1"/>
</dbReference>
<protein>
    <submittedName>
        <fullName evidence="2">Uncharacterized protein DUF4397</fullName>
    </submittedName>
</protein>
<dbReference type="RefSeq" id="WP_111598709.1">
    <property type="nucleotide sequence ID" value="NZ_QLLL01000006.1"/>
</dbReference>
<organism evidence="2 3">
    <name type="scientific">Chitinophaga skermanii</name>
    <dbReference type="NCBI Taxonomy" id="331697"/>
    <lineage>
        <taxon>Bacteria</taxon>
        <taxon>Pseudomonadati</taxon>
        <taxon>Bacteroidota</taxon>
        <taxon>Chitinophagia</taxon>
        <taxon>Chitinophagales</taxon>
        <taxon>Chitinophagaceae</taxon>
        <taxon>Chitinophaga</taxon>
    </lineage>
</organism>
<name>A0A327QF65_9BACT</name>
<dbReference type="OrthoDB" id="652342at2"/>
<feature type="chain" id="PRO_5016331706" evidence="1">
    <location>
        <begin position="20"/>
        <end position="237"/>
    </location>
</feature>
<feature type="signal peptide" evidence="1">
    <location>
        <begin position="1"/>
        <end position="19"/>
    </location>
</feature>
<dbReference type="EMBL" id="QLLL01000006">
    <property type="protein sequence ID" value="RAJ02262.1"/>
    <property type="molecule type" value="Genomic_DNA"/>
</dbReference>
<evidence type="ECO:0000313" key="2">
    <source>
        <dbReference type="EMBL" id="RAJ02262.1"/>
    </source>
</evidence>
<dbReference type="AlphaFoldDB" id="A0A327QF65"/>
<reference evidence="2 3" key="1">
    <citation type="submission" date="2018-06" db="EMBL/GenBank/DDBJ databases">
        <title>Genomic Encyclopedia of Archaeal and Bacterial Type Strains, Phase II (KMG-II): from individual species to whole genera.</title>
        <authorList>
            <person name="Goeker M."/>
        </authorList>
    </citation>
    <scope>NUCLEOTIDE SEQUENCE [LARGE SCALE GENOMIC DNA]</scope>
    <source>
        <strain evidence="2 3">DSM 23857</strain>
    </source>
</reference>
<sequence>MLTKKFRLAAALAAFVGIAGFSSCLKSNDTGSVSYASAVQFFFAAPTGDSLNVYDNNKLLNTSGSIPAIVTSIVPGGFDPGNHLIQFKTKAGASYPDADASLAIDSTRSYWAVVLYDNAPVRSESWKEDFSKASTTKANIRFWNLCKGMPAIDLYLGTNRIVESAEYANVRSAYARQFTNVDAVYSNVIVKDHNADTVIAELKGVQFAAGYIDNFVLTGKVGGTGNTAIKLSRMALQ</sequence>
<evidence type="ECO:0000256" key="1">
    <source>
        <dbReference type="SAM" id="SignalP"/>
    </source>
</evidence>
<keyword evidence="1" id="KW-0732">Signal</keyword>
<dbReference type="Proteomes" id="UP000249547">
    <property type="component" value="Unassembled WGS sequence"/>
</dbReference>
<accession>A0A327QF65</accession>
<keyword evidence="3" id="KW-1185">Reference proteome</keyword>
<comment type="caution">
    <text evidence="2">The sequence shown here is derived from an EMBL/GenBank/DDBJ whole genome shotgun (WGS) entry which is preliminary data.</text>
</comment>
<proteinExistence type="predicted"/>